<dbReference type="Proteomes" id="UP000184529">
    <property type="component" value="Unassembled WGS sequence"/>
</dbReference>
<evidence type="ECO:0000313" key="2">
    <source>
        <dbReference type="Proteomes" id="UP000184529"/>
    </source>
</evidence>
<dbReference type="AlphaFoldDB" id="A0A1M6LG76"/>
<name>A0A1M6LG76_9FIRM</name>
<keyword evidence="2" id="KW-1185">Reference proteome</keyword>
<feature type="non-terminal residue" evidence="1">
    <location>
        <position position="53"/>
    </location>
</feature>
<protein>
    <submittedName>
        <fullName evidence="1">Uncharacterized protein</fullName>
    </submittedName>
</protein>
<gene>
    <name evidence="1" type="ORF">SAMN02745219_03145</name>
</gene>
<evidence type="ECO:0000313" key="1">
    <source>
        <dbReference type="EMBL" id="SHJ70156.1"/>
    </source>
</evidence>
<sequence length="53" mass="5998">MRVETVTTPNGKTRYLLVDSDGEPVLPVMRFIKFKDNSGAARSSLRAYCQHLK</sequence>
<proteinExistence type="predicted"/>
<reference evidence="2" key="1">
    <citation type="submission" date="2016-11" db="EMBL/GenBank/DDBJ databases">
        <authorList>
            <person name="Varghese N."/>
            <person name="Submissions S."/>
        </authorList>
    </citation>
    <scope>NUCLEOTIDE SEQUENCE [LARGE SCALE GENOMIC DNA]</scope>
    <source>
        <strain evidence="2">DSM 16057</strain>
    </source>
</reference>
<dbReference type="EMBL" id="FQZM01000050">
    <property type="protein sequence ID" value="SHJ70156.1"/>
    <property type="molecule type" value="Genomic_DNA"/>
</dbReference>
<organism evidence="1 2">
    <name type="scientific">Desulfofundulus thermosubterraneus DSM 16057</name>
    <dbReference type="NCBI Taxonomy" id="1121432"/>
    <lineage>
        <taxon>Bacteria</taxon>
        <taxon>Bacillati</taxon>
        <taxon>Bacillota</taxon>
        <taxon>Clostridia</taxon>
        <taxon>Eubacteriales</taxon>
        <taxon>Peptococcaceae</taxon>
        <taxon>Desulfofundulus</taxon>
    </lineage>
</organism>
<accession>A0A1M6LG76</accession>